<feature type="region of interest" description="Disordered" evidence="1">
    <location>
        <begin position="1"/>
        <end position="24"/>
    </location>
</feature>
<proteinExistence type="predicted"/>
<dbReference type="EMBL" id="SMAR01000003">
    <property type="protein sequence ID" value="TCT43098.1"/>
    <property type="molecule type" value="Genomic_DNA"/>
</dbReference>
<dbReference type="InterPro" id="IPR011990">
    <property type="entry name" value="TPR-like_helical_dom_sf"/>
</dbReference>
<dbReference type="InterPro" id="IPR052945">
    <property type="entry name" value="Mitotic_Regulator"/>
</dbReference>
<gene>
    <name evidence="3" type="ORF">EDC90_1003107</name>
</gene>
<dbReference type="Pfam" id="PF08238">
    <property type="entry name" value="Sel1"/>
    <property type="match status" value="4"/>
</dbReference>
<dbReference type="SMART" id="SM00671">
    <property type="entry name" value="SEL1"/>
    <property type="match status" value="4"/>
</dbReference>
<organism evidence="3 4">
    <name type="scientific">Martelella mediterranea</name>
    <dbReference type="NCBI Taxonomy" id="293089"/>
    <lineage>
        <taxon>Bacteria</taxon>
        <taxon>Pseudomonadati</taxon>
        <taxon>Pseudomonadota</taxon>
        <taxon>Alphaproteobacteria</taxon>
        <taxon>Hyphomicrobiales</taxon>
        <taxon>Aurantimonadaceae</taxon>
        <taxon>Martelella</taxon>
    </lineage>
</organism>
<name>A0A4R3NWC2_9HYPH</name>
<dbReference type="OrthoDB" id="5295703at2"/>
<evidence type="ECO:0000256" key="1">
    <source>
        <dbReference type="SAM" id="MobiDB-lite"/>
    </source>
</evidence>
<dbReference type="InterPro" id="IPR006597">
    <property type="entry name" value="Sel1-like"/>
</dbReference>
<evidence type="ECO:0000313" key="4">
    <source>
        <dbReference type="Proteomes" id="UP000295097"/>
    </source>
</evidence>
<dbReference type="SUPFAM" id="SSF81901">
    <property type="entry name" value="HCP-like"/>
    <property type="match status" value="1"/>
</dbReference>
<sequence>MRDLRVETTPSPTADAQNVPVTADAPLPVQTAEAGTIGEPAAFRIADVDRSISTGSIRTQSAENPFEAAASKALARRKGPITEDNPATRSADKAEQPVDSEEVLDMLSDTAPDPASGLQKAGTRPSEPAVTSVSQAQSKSNEDVAITVPAGLKPASLAAAASQGNPAALYQIGLHYEDGTGVAKDMSTAAEWFDRAAEKGSALAAFSIGSLYEKGNGVPQNLNAAIEFYQKAAEAGNIRAMHNLAVLQANGAATGTPDVQQAARWFKAAASHGVADSQFNLAILYARGAGVNADLVQSYKWFAIAAKAGDAEAAKRRDEVAEALSPEELKRGKADVAEWKPETPKASANTVKTPPGWQRAEASAKPKPVADKQAVIRDLQTMLNNQGYDAGPADGLLGKRTDAAIRAFQQANGFEPDGRVTPELVKILLAHSQA</sequence>
<dbReference type="SUPFAM" id="SSF47090">
    <property type="entry name" value="PGBD-like"/>
    <property type="match status" value="1"/>
</dbReference>
<dbReference type="RefSeq" id="WP_132308524.1">
    <property type="nucleotide sequence ID" value="NZ_SMAR01000003.1"/>
</dbReference>
<feature type="domain" description="Peptidoglycan binding-like" evidence="2">
    <location>
        <begin position="376"/>
        <end position="428"/>
    </location>
</feature>
<reference evidence="3 4" key="1">
    <citation type="submission" date="2019-03" db="EMBL/GenBank/DDBJ databases">
        <title>Freshwater and sediment microbial communities from various areas in North America, analyzing microbe dynamics in response to fracking.</title>
        <authorList>
            <person name="Lamendella R."/>
        </authorList>
    </citation>
    <scope>NUCLEOTIDE SEQUENCE [LARGE SCALE GENOMIC DNA]</scope>
    <source>
        <strain evidence="3 4">175.2</strain>
    </source>
</reference>
<feature type="region of interest" description="Disordered" evidence="1">
    <location>
        <begin position="340"/>
        <end position="370"/>
    </location>
</feature>
<dbReference type="Gene3D" id="1.10.101.10">
    <property type="entry name" value="PGBD-like superfamily/PGBD"/>
    <property type="match status" value="1"/>
</dbReference>
<dbReference type="Gene3D" id="1.25.40.10">
    <property type="entry name" value="Tetratricopeptide repeat domain"/>
    <property type="match status" value="2"/>
</dbReference>
<feature type="compositionally biased region" description="Polar residues" evidence="1">
    <location>
        <begin position="129"/>
        <end position="139"/>
    </location>
</feature>
<dbReference type="InterPro" id="IPR002477">
    <property type="entry name" value="Peptidoglycan-bd-like"/>
</dbReference>
<accession>A0A4R3NWC2</accession>
<dbReference type="PANTHER" id="PTHR43628:SF1">
    <property type="entry name" value="CHITIN SYNTHASE REGULATORY FACTOR 2-RELATED"/>
    <property type="match status" value="1"/>
</dbReference>
<evidence type="ECO:0000259" key="2">
    <source>
        <dbReference type="Pfam" id="PF01471"/>
    </source>
</evidence>
<dbReference type="InterPro" id="IPR036365">
    <property type="entry name" value="PGBD-like_sf"/>
</dbReference>
<dbReference type="InterPro" id="IPR036366">
    <property type="entry name" value="PGBDSf"/>
</dbReference>
<evidence type="ECO:0000313" key="3">
    <source>
        <dbReference type="EMBL" id="TCT43098.1"/>
    </source>
</evidence>
<dbReference type="AlphaFoldDB" id="A0A4R3NWC2"/>
<keyword evidence="4" id="KW-1185">Reference proteome</keyword>
<dbReference type="Pfam" id="PF01471">
    <property type="entry name" value="PG_binding_1"/>
    <property type="match status" value="1"/>
</dbReference>
<feature type="compositionally biased region" description="Polar residues" evidence="1">
    <location>
        <begin position="8"/>
        <end position="20"/>
    </location>
</feature>
<dbReference type="Proteomes" id="UP000295097">
    <property type="component" value="Unassembled WGS sequence"/>
</dbReference>
<protein>
    <submittedName>
        <fullName evidence="3">Sel1 repeat-containing protein</fullName>
    </submittedName>
</protein>
<comment type="caution">
    <text evidence="3">The sequence shown here is derived from an EMBL/GenBank/DDBJ whole genome shotgun (WGS) entry which is preliminary data.</text>
</comment>
<feature type="region of interest" description="Disordered" evidence="1">
    <location>
        <begin position="55"/>
        <end position="142"/>
    </location>
</feature>
<dbReference type="PANTHER" id="PTHR43628">
    <property type="entry name" value="ACTIVATOR OF C KINASE PROTEIN 1-RELATED"/>
    <property type="match status" value="1"/>
</dbReference>